<feature type="region of interest" description="Disordered" evidence="1">
    <location>
        <begin position="1"/>
        <end position="26"/>
    </location>
</feature>
<reference evidence="2 3" key="1">
    <citation type="journal article" date="2019" name="Int. J. Syst. Evol. Microbiol.">
        <title>The Global Catalogue of Microorganisms (GCM) 10K type strain sequencing project: providing services to taxonomists for standard genome sequencing and annotation.</title>
        <authorList>
            <consortium name="The Broad Institute Genomics Platform"/>
            <consortium name="The Broad Institute Genome Sequencing Center for Infectious Disease"/>
            <person name="Wu L."/>
            <person name="Ma J."/>
        </authorList>
    </citation>
    <scope>NUCLEOTIDE SEQUENCE [LARGE SCALE GENOMIC DNA]</scope>
    <source>
        <strain evidence="2 3">JCM 4565</strain>
    </source>
</reference>
<comment type="caution">
    <text evidence="2">The sequence shown here is derived from an EMBL/GenBank/DDBJ whole genome shotgun (WGS) entry which is preliminary data.</text>
</comment>
<accession>A0ABN0XVI9</accession>
<organism evidence="2 3">
    <name type="scientific">Streptomyces blastmyceticus</name>
    <dbReference type="NCBI Taxonomy" id="68180"/>
    <lineage>
        <taxon>Bacteria</taxon>
        <taxon>Bacillati</taxon>
        <taxon>Actinomycetota</taxon>
        <taxon>Actinomycetes</taxon>
        <taxon>Kitasatosporales</taxon>
        <taxon>Streptomycetaceae</taxon>
        <taxon>Streptomyces</taxon>
    </lineage>
</organism>
<dbReference type="Proteomes" id="UP001500063">
    <property type="component" value="Unassembled WGS sequence"/>
</dbReference>
<name>A0ABN0XVI9_9ACTN</name>
<keyword evidence="3" id="KW-1185">Reference proteome</keyword>
<dbReference type="EMBL" id="BAAABW010000031">
    <property type="protein sequence ID" value="GAA0374064.1"/>
    <property type="molecule type" value="Genomic_DNA"/>
</dbReference>
<proteinExistence type="predicted"/>
<protein>
    <submittedName>
        <fullName evidence="2">Uncharacterized protein</fullName>
    </submittedName>
</protein>
<feature type="compositionally biased region" description="Polar residues" evidence="1">
    <location>
        <begin position="1"/>
        <end position="21"/>
    </location>
</feature>
<evidence type="ECO:0000256" key="1">
    <source>
        <dbReference type="SAM" id="MobiDB-lite"/>
    </source>
</evidence>
<evidence type="ECO:0000313" key="3">
    <source>
        <dbReference type="Proteomes" id="UP001500063"/>
    </source>
</evidence>
<sequence length="102" mass="10591">MSTILAQPSRATTYRRSTASNAGAMMAKARTVSSEGSSALPLSLHRCSTVLKAVSVIPAASCGYRSVSGASSPAAADAGTGRRVWELSEQLTDVRFVFPTLV</sequence>
<evidence type="ECO:0000313" key="2">
    <source>
        <dbReference type="EMBL" id="GAA0374064.1"/>
    </source>
</evidence>
<gene>
    <name evidence="2" type="ORF">GCM10010319_60710</name>
</gene>